<evidence type="ECO:0000256" key="1">
    <source>
        <dbReference type="ARBA" id="ARBA00022729"/>
    </source>
</evidence>
<dbReference type="InterPro" id="IPR031325">
    <property type="entry name" value="RHS_repeat"/>
</dbReference>
<name>A0A7W7HVL6_9ACTN</name>
<dbReference type="Proteomes" id="UP000578112">
    <property type="component" value="Unassembled WGS sequence"/>
</dbReference>
<feature type="region of interest" description="Disordered" evidence="2">
    <location>
        <begin position="1154"/>
        <end position="1176"/>
    </location>
</feature>
<keyword evidence="1" id="KW-0732">Signal</keyword>
<evidence type="ECO:0000313" key="3">
    <source>
        <dbReference type="EMBL" id="MBB4761519.1"/>
    </source>
</evidence>
<feature type="region of interest" description="Disordered" evidence="2">
    <location>
        <begin position="2015"/>
        <end position="2070"/>
    </location>
</feature>
<dbReference type="NCBIfam" id="TIGR03696">
    <property type="entry name" value="Rhs_assc_core"/>
    <property type="match status" value="1"/>
</dbReference>
<accession>A0A7W7HVL6</accession>
<proteinExistence type="predicted"/>
<dbReference type="InterPro" id="IPR006530">
    <property type="entry name" value="YD"/>
</dbReference>
<dbReference type="SUPFAM" id="SSF69318">
    <property type="entry name" value="Integrin alpha N-terminal domain"/>
    <property type="match status" value="1"/>
</dbReference>
<dbReference type="InterPro" id="IPR013517">
    <property type="entry name" value="FG-GAP"/>
</dbReference>
<dbReference type="PANTHER" id="PTHR32305:SF15">
    <property type="entry name" value="PROTEIN RHSA-RELATED"/>
    <property type="match status" value="1"/>
</dbReference>
<dbReference type="EMBL" id="JACHNH010000001">
    <property type="protein sequence ID" value="MBB4761519.1"/>
    <property type="molecule type" value="Genomic_DNA"/>
</dbReference>
<dbReference type="RefSeq" id="WP_184991966.1">
    <property type="nucleotide sequence ID" value="NZ_BOMK01000001.1"/>
</dbReference>
<dbReference type="NCBIfam" id="TIGR01643">
    <property type="entry name" value="YD_repeat_2x"/>
    <property type="match status" value="2"/>
</dbReference>
<evidence type="ECO:0000256" key="2">
    <source>
        <dbReference type="SAM" id="MobiDB-lite"/>
    </source>
</evidence>
<dbReference type="Gene3D" id="2.180.10.10">
    <property type="entry name" value="RHS repeat-associated core"/>
    <property type="match status" value="2"/>
</dbReference>
<dbReference type="Pfam" id="PF13517">
    <property type="entry name" value="FG-GAP_3"/>
    <property type="match status" value="1"/>
</dbReference>
<feature type="compositionally biased region" description="Gly residues" evidence="2">
    <location>
        <begin position="2022"/>
        <end position="2037"/>
    </location>
</feature>
<comment type="caution">
    <text evidence="3">The sequence shown here is derived from an EMBL/GenBank/DDBJ whole genome shotgun (WGS) entry which is preliminary data.</text>
</comment>
<dbReference type="InterPro" id="IPR022385">
    <property type="entry name" value="Rhs_assc_core"/>
</dbReference>
<organism evidence="3 4">
    <name type="scientific">Actinoplanes digitatis</name>
    <dbReference type="NCBI Taxonomy" id="1868"/>
    <lineage>
        <taxon>Bacteria</taxon>
        <taxon>Bacillati</taxon>
        <taxon>Actinomycetota</taxon>
        <taxon>Actinomycetes</taxon>
        <taxon>Micromonosporales</taxon>
        <taxon>Micromonosporaceae</taxon>
        <taxon>Actinoplanes</taxon>
    </lineage>
</organism>
<sequence length="2147" mass="231783">MASLPREASAAVGTVAGSHSVTDDGRAVFDIPVDAPPGVAGLRPDIGLHSEPGAGDGLLGIGWSLTGLSEVRRCPQGHAQAGGFPQPVGDEFGRPDGLCLSGRPLVRTQGDEFRTEVDSFHRVVAHGSADAAGPQGFEVWGRDGRVLRYGFADNALLSADGRRYRWLLQEIRDQSGNHIDVEYRRECPGAGQPCDEPAPYQLRYGGHRGPSGETGHDRWVRFGYEPRTDTLAGYSAPGQLSRRTQRMTWIATAVDDRVSRRWRIDYAKRDGASRVERVRECTDDAGGEVCKPGTSFRYRDTDVFAGESAKGPAVPWWFNWDNSRYDNPIVLDANGDGRDDVLNPVNERDFSFCRGTLDTKCWANPRWTLALATGRRDAPFTVTTVTAANAHPSDGRPPKLTCLSQAAVFDYDGDGRDDLLNTCGGGTDYIQVFVATDKGFQAVEVDAASTTKYPLWVWPADLNGDSLTDLVVCGGDKTRTPVIRFGRGPGKGFDPARTLPILFPLGENGYPPSWAACERQPAFVDVDGDGIANLLVSIRKGSPKAADFQESWKSLVIGPNAAVWKDTGLVFDGPQEHTGNGDLPVAVNHDVPLAGQHQLRFLDANGDRLADALRLDDGLVTLRLNTGRGFGPATRVLEKRPDWAWHELSAYSFRRAVTRDLDRDGRDDLLLPYGRADQPNRLRWVLYSARGAGFEPAEAAQWSLAYRVSPLTADVDGDDSPDLITAVDEPGLRDGPTEGLRMVVRYGDSARGNLLTSVLDGVGRSVVFDYSAAVDGERVYRRTADCKTRQSWCRARVGPLVGAVTVQVAERDGPVGVDDTVWRRVRRTTFRYEDARVGWYGRGSLGVGRRVEQSFGATDDERGDTITRRYGNDVFHDTEPDTTVRQWYPFHEQVLEQTTVSAPVRQGLTDPRSERRTVTTVSRPEVRISAAGRPFVTVPSTEQTTTMAPVDGGSSRRVGGVGTTVAVNGDGNPTSTVVKHQNGRGEPVEQIETTVEYDASAALRTRWLLDRPHLLTVRHQRGGAASQRVTLSTWDDRGLSDVTTREPDDPARRLVTDTDHDEFGNVTLTAAGERGAPAGKQRRDETRYDDRGLLPIRTVNAEGHVSTVRGDPVTGQPLVVVDPNGVVRRYAYDGFGRVVRDRGPLGDTVTRYTRVDNDDQGDPRARTRTTVTAPGGAITTSDADSLGRAVVSGRDGYAGARMLTETSYDWADRPLEVSLPHGPGDKPEGTSWTVYDALGRVTAHSRSDSTVTKFRYASPDEVPSAPKWRPSIRTAAATAVAVIDPLSHRQVEVRDDTGAPVARVDGDAVTQLEYGGFGALESIIDPGGAVTRFSPDQYGRVDTVESPATGRHSYTYTAFDEVLTHTDPEQRTTTYGYDKLGRTVSRLDARGTASWHYDGPGPNAIGKLTEAAGPQGHLTRYFYEPVTAPRPCGPADPAICTAANRGLPDAEERVIGGSTFRTEFDQDDAGRLSRVRYPASAGRGFEVEYGYDTAGNPTEVRDYATKQAYWTYVGTDRGDRITDERFGNGVRVRYDFEPVSGNREGIEVKRDRTRLQGLVYRYDKAGNLLEVNDRVRGERSRSYVPDGLNRAWQAKAGDKVVEEFGFGGDGGITAQRGIGDYGYARPHVVRTAGANSYEYDAAGNQILRTGPDVAGTVQRIAYTPVNLPSRIETGADRAVTEFDYDADERRVVRRTPEAVTEYLPGYERRRDRASGSVEHRYSVSVGGRVVAQVVRAEPATGPAAAERVYYGHADNGGSLLDGSDAAGGSAYRQTFGMFGAPVELAAAEATGERGYGGRRQDAGTGLIDLGGRFYDPKLGRFISADPALTALVGVGSPQGGLVDRIRAGSQSATKPGLPAADLLEPYSYAGNNPLTWSDPTGFAPDDGDGGLAVLHEEWARNFWQGLQDTISGFGWGLAEGVLPNGAINHLVLDLAWGLGKPTQNFQFGRGVGQMLSGGFMAAGGPPTAAGGLVLTGGGVVPAVGLVAAGEYMTVVGVTNVGMGFNLMLQSTLNAGKRDTGDGPAGSGGSSGPDGPAGSGEKSGAAPNTGNGSLEAGELGNLRPIHGTNPGQAAELRKLSDDELLRSFNNPADGGAVLVTKDGTIMNGHHRIEELQRRMNDPDSAITPWTRVRIDQYQRELPSDGFWY</sequence>
<keyword evidence="4" id="KW-1185">Reference proteome</keyword>
<gene>
    <name evidence="3" type="ORF">BJ971_002075</name>
</gene>
<protein>
    <submittedName>
        <fullName evidence="3">RHS repeat-associated protein</fullName>
    </submittedName>
</protein>
<dbReference type="InterPro" id="IPR050708">
    <property type="entry name" value="T6SS_VgrG/RHS"/>
</dbReference>
<dbReference type="InterPro" id="IPR028994">
    <property type="entry name" value="Integrin_alpha_N"/>
</dbReference>
<feature type="compositionally biased region" description="Basic and acidic residues" evidence="2">
    <location>
        <begin position="1154"/>
        <end position="1165"/>
    </location>
</feature>
<evidence type="ECO:0000313" key="4">
    <source>
        <dbReference type="Proteomes" id="UP000578112"/>
    </source>
</evidence>
<dbReference type="PANTHER" id="PTHR32305">
    <property type="match status" value="1"/>
</dbReference>
<dbReference type="Pfam" id="PF05593">
    <property type="entry name" value="RHS_repeat"/>
    <property type="match status" value="2"/>
</dbReference>
<reference evidence="3 4" key="1">
    <citation type="submission" date="2020-08" db="EMBL/GenBank/DDBJ databases">
        <title>Sequencing the genomes of 1000 actinobacteria strains.</title>
        <authorList>
            <person name="Klenk H.-P."/>
        </authorList>
    </citation>
    <scope>NUCLEOTIDE SEQUENCE [LARGE SCALE GENOMIC DNA]</scope>
    <source>
        <strain evidence="3 4">DSM 43149</strain>
    </source>
</reference>